<keyword evidence="3" id="KW-1185">Reference proteome</keyword>
<proteinExistence type="predicted"/>
<comment type="caution">
    <text evidence="2">The sequence shown here is derived from an EMBL/GenBank/DDBJ whole genome shotgun (WGS) entry which is preliminary data.</text>
</comment>
<feature type="transmembrane region" description="Helical" evidence="1">
    <location>
        <begin position="7"/>
        <end position="23"/>
    </location>
</feature>
<dbReference type="EMBL" id="QENZ01000005">
    <property type="protein sequence ID" value="PVX49864.1"/>
    <property type="molecule type" value="Genomic_DNA"/>
</dbReference>
<dbReference type="OrthoDB" id="1123083at2"/>
<evidence type="ECO:0000313" key="2">
    <source>
        <dbReference type="EMBL" id="PVX49864.1"/>
    </source>
</evidence>
<dbReference type="AlphaFoldDB" id="A0A7L4UML6"/>
<evidence type="ECO:0008006" key="4">
    <source>
        <dbReference type="Google" id="ProtNLM"/>
    </source>
</evidence>
<protein>
    <recommendedName>
        <fullName evidence="4">SPW repeat-containing protein</fullName>
    </recommendedName>
</protein>
<sequence length="115" mass="12537">MKLHLASLQNALILIVISLWGYLSSETPSLTALIPTFIGLALLLLNSGIKAHKKIAINVSLILTVIVLIGLIKPLLGAIDRNSSIAIIRVVVMFLSTLCALLFFIKYLSRKKKIS</sequence>
<evidence type="ECO:0000256" key="1">
    <source>
        <dbReference type="SAM" id="Phobius"/>
    </source>
</evidence>
<evidence type="ECO:0000313" key="3">
    <source>
        <dbReference type="Proteomes" id="UP000251835"/>
    </source>
</evidence>
<name>A0A7L4UML6_BALHA</name>
<dbReference type="Proteomes" id="UP000251835">
    <property type="component" value="Unassembled WGS sequence"/>
</dbReference>
<keyword evidence="1" id="KW-1133">Transmembrane helix</keyword>
<organism evidence="2 3">
    <name type="scientific">Balneicella halophila</name>
    <dbReference type="NCBI Taxonomy" id="1537566"/>
    <lineage>
        <taxon>Bacteria</taxon>
        <taxon>Pseudomonadati</taxon>
        <taxon>Bacteroidota</taxon>
        <taxon>Bacteroidia</taxon>
        <taxon>Bacteroidales</taxon>
        <taxon>Balneicellaceae</taxon>
        <taxon>Balneicella</taxon>
    </lineage>
</organism>
<accession>A0A7L4UML6</accession>
<reference evidence="2 3" key="1">
    <citation type="submission" date="2018-05" db="EMBL/GenBank/DDBJ databases">
        <title>Genomic Encyclopedia of Type Strains, Phase IV (KMG-IV): sequencing the most valuable type-strain genomes for metagenomic binning, comparative biology and taxonomic classification.</title>
        <authorList>
            <person name="Goeker M."/>
        </authorList>
    </citation>
    <scope>NUCLEOTIDE SEQUENCE [LARGE SCALE GENOMIC DNA]</scope>
    <source>
        <strain evidence="2 3">DSM 28579</strain>
    </source>
</reference>
<dbReference type="RefSeq" id="WP_116496727.1">
    <property type="nucleotide sequence ID" value="NZ_QENZ01000005.1"/>
</dbReference>
<feature type="transmembrane region" description="Helical" evidence="1">
    <location>
        <begin position="55"/>
        <end position="72"/>
    </location>
</feature>
<feature type="transmembrane region" description="Helical" evidence="1">
    <location>
        <begin position="84"/>
        <end position="105"/>
    </location>
</feature>
<keyword evidence="1" id="KW-0812">Transmembrane</keyword>
<keyword evidence="1" id="KW-0472">Membrane</keyword>
<gene>
    <name evidence="2" type="ORF">C7377_1502</name>
</gene>
<feature type="transmembrane region" description="Helical" evidence="1">
    <location>
        <begin position="29"/>
        <end position="48"/>
    </location>
</feature>